<name>A0A0E9W2T4_ANGAN</name>
<organism evidence="1">
    <name type="scientific">Anguilla anguilla</name>
    <name type="common">European freshwater eel</name>
    <name type="synonym">Muraena anguilla</name>
    <dbReference type="NCBI Taxonomy" id="7936"/>
    <lineage>
        <taxon>Eukaryota</taxon>
        <taxon>Metazoa</taxon>
        <taxon>Chordata</taxon>
        <taxon>Craniata</taxon>
        <taxon>Vertebrata</taxon>
        <taxon>Euteleostomi</taxon>
        <taxon>Actinopterygii</taxon>
        <taxon>Neopterygii</taxon>
        <taxon>Teleostei</taxon>
        <taxon>Anguilliformes</taxon>
        <taxon>Anguillidae</taxon>
        <taxon>Anguilla</taxon>
    </lineage>
</organism>
<accession>A0A0E9W2T4</accession>
<evidence type="ECO:0000313" key="1">
    <source>
        <dbReference type="EMBL" id="JAH84714.1"/>
    </source>
</evidence>
<reference evidence="1" key="2">
    <citation type="journal article" date="2015" name="Fish Shellfish Immunol.">
        <title>Early steps in the European eel (Anguilla anguilla)-Vibrio vulnificus interaction in the gills: Role of the RtxA13 toxin.</title>
        <authorList>
            <person name="Callol A."/>
            <person name="Pajuelo D."/>
            <person name="Ebbesson L."/>
            <person name="Teles M."/>
            <person name="MacKenzie S."/>
            <person name="Amaro C."/>
        </authorList>
    </citation>
    <scope>NUCLEOTIDE SEQUENCE</scope>
</reference>
<dbReference type="EMBL" id="GBXM01023863">
    <property type="protein sequence ID" value="JAH84714.1"/>
    <property type="molecule type" value="Transcribed_RNA"/>
</dbReference>
<dbReference type="AlphaFoldDB" id="A0A0E9W2T4"/>
<sequence length="48" mass="5529">MSPPLDNHIQIYTAINFVYFMRPLTKSHRPEKAGFFNPLNPGAAYLCF</sequence>
<reference evidence="1" key="1">
    <citation type="submission" date="2014-11" db="EMBL/GenBank/DDBJ databases">
        <authorList>
            <person name="Amaro Gonzalez C."/>
        </authorList>
    </citation>
    <scope>NUCLEOTIDE SEQUENCE</scope>
</reference>
<proteinExistence type="predicted"/>
<protein>
    <submittedName>
        <fullName evidence="1">Uncharacterized protein</fullName>
    </submittedName>
</protein>